<keyword evidence="3 6" id="KW-0812">Transmembrane</keyword>
<evidence type="ECO:0000256" key="4">
    <source>
        <dbReference type="ARBA" id="ARBA00022989"/>
    </source>
</evidence>
<comment type="caution">
    <text evidence="8">The sequence shown here is derived from an EMBL/GenBank/DDBJ whole genome shotgun (WGS) entry which is preliminary data.</text>
</comment>
<name>A0ABW3HUN2_9BACL</name>
<reference evidence="9" key="1">
    <citation type="journal article" date="2019" name="Int. J. Syst. Evol. Microbiol.">
        <title>The Global Catalogue of Microorganisms (GCM) 10K type strain sequencing project: providing services to taxonomists for standard genome sequencing and annotation.</title>
        <authorList>
            <consortium name="The Broad Institute Genomics Platform"/>
            <consortium name="The Broad Institute Genome Sequencing Center for Infectious Disease"/>
            <person name="Wu L."/>
            <person name="Ma J."/>
        </authorList>
    </citation>
    <scope>NUCLEOTIDE SEQUENCE [LARGE SCALE GENOMIC DNA]</scope>
    <source>
        <strain evidence="9">CCUG 59129</strain>
    </source>
</reference>
<feature type="transmembrane region" description="Helical" evidence="6">
    <location>
        <begin position="255"/>
        <end position="273"/>
    </location>
</feature>
<proteinExistence type="predicted"/>
<keyword evidence="2" id="KW-1003">Cell membrane</keyword>
<feature type="transmembrane region" description="Helical" evidence="6">
    <location>
        <begin position="225"/>
        <end position="243"/>
    </location>
</feature>
<comment type="subcellular location">
    <subcellularLocation>
        <location evidence="1">Cell membrane</location>
        <topology evidence="1">Multi-pass membrane protein</topology>
    </subcellularLocation>
</comment>
<protein>
    <submittedName>
        <fullName evidence="8">Type II secretion system F family protein</fullName>
    </submittedName>
</protein>
<dbReference type="InterPro" id="IPR018076">
    <property type="entry name" value="T2SS_GspF_dom"/>
</dbReference>
<feature type="transmembrane region" description="Helical" evidence="6">
    <location>
        <begin position="71"/>
        <end position="87"/>
    </location>
</feature>
<organism evidence="8 9">
    <name type="scientific">Paenibacillus chungangensis</name>
    <dbReference type="NCBI Taxonomy" id="696535"/>
    <lineage>
        <taxon>Bacteria</taxon>
        <taxon>Bacillati</taxon>
        <taxon>Bacillota</taxon>
        <taxon>Bacilli</taxon>
        <taxon>Bacillales</taxon>
        <taxon>Paenibacillaceae</taxon>
        <taxon>Paenibacillus</taxon>
    </lineage>
</organism>
<dbReference type="Proteomes" id="UP001596989">
    <property type="component" value="Unassembled WGS sequence"/>
</dbReference>
<evidence type="ECO:0000256" key="2">
    <source>
        <dbReference type="ARBA" id="ARBA00022475"/>
    </source>
</evidence>
<evidence type="ECO:0000313" key="9">
    <source>
        <dbReference type="Proteomes" id="UP001596989"/>
    </source>
</evidence>
<sequence>MQRAELLKKKRLNRLLRWSGWDSLLEKKSQRRGDQPLSYCSYRLAERELLLSIIFGGTLLFFGAYLFYQSVAVAIFASLGGLLAPRYRRAAMLERRRNMLKLQFKEALYALASSLAAGRSLEVAFRTTLEDLRLLYPDASTFILLEFQRICHLLDSGEPLERGLKSLAVRAGIEEIVDFSEAVSTCKRSGGDMLVVMRRTSSIIGEKLGVESEIKVLIAQKRFEARIMMAVPFVFMLFLSLAAPDYMKPLYSSPGYVLLTAALLILALCFWMMHRMMSITL</sequence>
<evidence type="ECO:0000256" key="3">
    <source>
        <dbReference type="ARBA" id="ARBA00022692"/>
    </source>
</evidence>
<keyword evidence="4 6" id="KW-1133">Transmembrane helix</keyword>
<dbReference type="Pfam" id="PF00482">
    <property type="entry name" value="T2SSF"/>
    <property type="match status" value="1"/>
</dbReference>
<keyword evidence="9" id="KW-1185">Reference proteome</keyword>
<evidence type="ECO:0000256" key="5">
    <source>
        <dbReference type="ARBA" id="ARBA00023136"/>
    </source>
</evidence>
<evidence type="ECO:0000256" key="6">
    <source>
        <dbReference type="SAM" id="Phobius"/>
    </source>
</evidence>
<evidence type="ECO:0000256" key="1">
    <source>
        <dbReference type="ARBA" id="ARBA00004651"/>
    </source>
</evidence>
<dbReference type="PANTHER" id="PTHR35007">
    <property type="entry name" value="INTEGRAL MEMBRANE PROTEIN-RELATED"/>
    <property type="match status" value="1"/>
</dbReference>
<dbReference type="RefSeq" id="WP_377566718.1">
    <property type="nucleotide sequence ID" value="NZ_JBHTJZ010000033.1"/>
</dbReference>
<accession>A0ABW3HUN2</accession>
<dbReference type="PANTHER" id="PTHR35007:SF1">
    <property type="entry name" value="PILUS ASSEMBLY PROTEIN"/>
    <property type="match status" value="1"/>
</dbReference>
<evidence type="ECO:0000259" key="7">
    <source>
        <dbReference type="Pfam" id="PF00482"/>
    </source>
</evidence>
<gene>
    <name evidence="8" type="ORF">ACFQ2I_17735</name>
</gene>
<feature type="transmembrane region" description="Helical" evidence="6">
    <location>
        <begin position="49"/>
        <end position="65"/>
    </location>
</feature>
<evidence type="ECO:0000313" key="8">
    <source>
        <dbReference type="EMBL" id="MFD0961194.1"/>
    </source>
</evidence>
<dbReference type="EMBL" id="JBHTJZ010000033">
    <property type="protein sequence ID" value="MFD0961194.1"/>
    <property type="molecule type" value="Genomic_DNA"/>
</dbReference>
<feature type="domain" description="Type II secretion system protein GspF" evidence="7">
    <location>
        <begin position="109"/>
        <end position="239"/>
    </location>
</feature>
<keyword evidence="5 6" id="KW-0472">Membrane</keyword>